<dbReference type="Pfam" id="PF00196">
    <property type="entry name" value="GerE"/>
    <property type="match status" value="1"/>
</dbReference>
<protein>
    <submittedName>
        <fullName evidence="4">LuxR family transcriptional regulator</fullName>
    </submittedName>
</protein>
<dbReference type="InterPro" id="IPR029016">
    <property type="entry name" value="GAF-like_dom_sf"/>
</dbReference>
<dbReference type="Gene3D" id="1.10.10.10">
    <property type="entry name" value="Winged helix-like DNA-binding domain superfamily/Winged helix DNA-binding domain"/>
    <property type="match status" value="1"/>
</dbReference>
<proteinExistence type="predicted"/>
<dbReference type="PANTHER" id="PTHR44688:SF16">
    <property type="entry name" value="DNA-BINDING TRANSCRIPTIONAL ACTIVATOR DEVR_DOSR"/>
    <property type="match status" value="1"/>
</dbReference>
<dbReference type="PROSITE" id="PS50043">
    <property type="entry name" value="HTH_LUXR_2"/>
    <property type="match status" value="1"/>
</dbReference>
<dbReference type="InterPro" id="IPR036388">
    <property type="entry name" value="WH-like_DNA-bd_sf"/>
</dbReference>
<evidence type="ECO:0000313" key="4">
    <source>
        <dbReference type="EMBL" id="QKM66526.1"/>
    </source>
</evidence>
<keyword evidence="2" id="KW-0238">DNA-binding</keyword>
<dbReference type="PANTHER" id="PTHR44688">
    <property type="entry name" value="DNA-BINDING TRANSCRIPTIONAL ACTIVATOR DEVR_DOSR"/>
    <property type="match status" value="1"/>
</dbReference>
<dbReference type="Proteomes" id="UP000005940">
    <property type="component" value="Chromosome"/>
</dbReference>
<keyword evidence="5" id="KW-1185">Reference proteome</keyword>
<evidence type="ECO:0000256" key="3">
    <source>
        <dbReference type="ARBA" id="ARBA00023163"/>
    </source>
</evidence>
<evidence type="ECO:0000256" key="2">
    <source>
        <dbReference type="ARBA" id="ARBA00023125"/>
    </source>
</evidence>
<gene>
    <name evidence="4" type="ORF">STSU_004480</name>
</gene>
<name>I2N9I9_STRT9</name>
<organism evidence="4 5">
    <name type="scientific">Streptomyces tsukubensis (strain DSM 42081 / NBRC 108919 / NRRL 18488 / 9993)</name>
    <dbReference type="NCBI Taxonomy" id="1114943"/>
    <lineage>
        <taxon>Bacteria</taxon>
        <taxon>Bacillati</taxon>
        <taxon>Actinomycetota</taxon>
        <taxon>Actinomycetes</taxon>
        <taxon>Kitasatosporales</taxon>
        <taxon>Streptomycetaceae</taxon>
        <taxon>Streptomyces</taxon>
    </lineage>
</organism>
<sequence length="375" mass="39774">MASFREIERRTLAAIAEMGRAGLPLDEFFLRVHALLRPVLGYDAGCWHDADPVTGFLTSTCSQDLPPVGFEHAVHLEAWSDDPTRFASIREAGRLADSVHRATGGHPEQSIRYRELLQDLGFTDELRLNLDAQGGRWGAAALMRGRGARPFGPREIRFAERVARTVAVVLRDAATAAPGPEGPPSVPAVLLIGPGGKLVSADPGAQKLLAALDEEMTRPVGVPTAVVMVAQWARADAGGGGTAPGACARLRGPKGEWLSLHASLLDGRADGHVAVVAQPASPTDVMPLALLAHRLSDREQQVALQAVRGCSTREIALNLFLTPATVQDHLKSVFTKTGVRSRRELVALLTAPHAASLRRPPEGATLGDRAPAGSP</sequence>
<reference evidence="4 5" key="1">
    <citation type="journal article" date="2012" name="J. Bacteriol.">
        <title>Draft genome of Streptomyces tsukubaensis NRRL 18488, the producer of the clinically important immunosuppressant tacrolimus (FK506).</title>
        <authorList>
            <person name="Barreiro C."/>
            <person name="Prieto C."/>
            <person name="Sola-Landa A."/>
            <person name="Solera E."/>
            <person name="Martinez-Castro M."/>
            <person name="Perez-Redondo R."/>
            <person name="Garcia-Estrada C."/>
            <person name="Aparicio J.F."/>
            <person name="Fernandez-Martinez L.T."/>
            <person name="Santos-Aberturas J."/>
            <person name="Salehi-Najafabadi Z."/>
            <person name="Rodriguez-Garcia A."/>
            <person name="Tauch A."/>
            <person name="Martin J.F."/>
        </authorList>
    </citation>
    <scope>NUCLEOTIDE SEQUENCE [LARGE SCALE GENOMIC DNA]</scope>
    <source>
        <strain evidence="5">DSM 42081 / NBRC 108919 / NRRL 18488 / 9993</strain>
    </source>
</reference>
<dbReference type="EMBL" id="CP029159">
    <property type="protein sequence ID" value="QKM66526.1"/>
    <property type="molecule type" value="Genomic_DNA"/>
</dbReference>
<dbReference type="InterPro" id="IPR000792">
    <property type="entry name" value="Tscrpt_reg_LuxR_C"/>
</dbReference>
<dbReference type="PROSITE" id="PS00622">
    <property type="entry name" value="HTH_LUXR_1"/>
    <property type="match status" value="1"/>
</dbReference>
<keyword evidence="1" id="KW-0805">Transcription regulation</keyword>
<dbReference type="Gene3D" id="3.30.450.40">
    <property type="match status" value="1"/>
</dbReference>
<evidence type="ECO:0000256" key="1">
    <source>
        <dbReference type="ARBA" id="ARBA00023015"/>
    </source>
</evidence>
<dbReference type="SUPFAM" id="SSF55781">
    <property type="entry name" value="GAF domain-like"/>
    <property type="match status" value="1"/>
</dbReference>
<dbReference type="PRINTS" id="PR00038">
    <property type="entry name" value="HTHLUXR"/>
</dbReference>
<dbReference type="AlphaFoldDB" id="I2N9I9"/>
<dbReference type="GO" id="GO:0006355">
    <property type="term" value="P:regulation of DNA-templated transcription"/>
    <property type="evidence" value="ECO:0007669"/>
    <property type="project" value="InterPro"/>
</dbReference>
<accession>I2N9I9</accession>
<dbReference type="SMART" id="SM00421">
    <property type="entry name" value="HTH_LUXR"/>
    <property type="match status" value="1"/>
</dbReference>
<dbReference type="CDD" id="cd06170">
    <property type="entry name" value="LuxR_C_like"/>
    <property type="match status" value="1"/>
</dbReference>
<keyword evidence="3" id="KW-0804">Transcription</keyword>
<dbReference type="InterPro" id="IPR016032">
    <property type="entry name" value="Sig_transdc_resp-reg_C-effctor"/>
</dbReference>
<evidence type="ECO:0000313" key="5">
    <source>
        <dbReference type="Proteomes" id="UP000005940"/>
    </source>
</evidence>
<dbReference type="SUPFAM" id="SSF46894">
    <property type="entry name" value="C-terminal effector domain of the bipartite response regulators"/>
    <property type="match status" value="1"/>
</dbReference>
<dbReference type="GO" id="GO:0003677">
    <property type="term" value="F:DNA binding"/>
    <property type="evidence" value="ECO:0007669"/>
    <property type="project" value="UniProtKB-KW"/>
</dbReference>
<dbReference type="RefSeq" id="WP_006345453.1">
    <property type="nucleotide sequence ID" value="NZ_CP029159.1"/>
</dbReference>